<gene>
    <name evidence="1" type="ORF">DPEC_G00294350</name>
</gene>
<accession>A0ACC2FIN9</accession>
<dbReference type="EMBL" id="CM055754">
    <property type="protein sequence ID" value="KAJ7991158.1"/>
    <property type="molecule type" value="Genomic_DNA"/>
</dbReference>
<dbReference type="Proteomes" id="UP001157502">
    <property type="component" value="Chromosome 27"/>
</dbReference>
<sequence>MSSPRKRMQAQKESARYWALVVGGTGGHHHLAPCEKASCQGDRCVPASHSTACQALTHLYSTLPVRSLLHPRPNTPARSARTVEDQKGLRHGRGNQRREG</sequence>
<evidence type="ECO:0000313" key="1">
    <source>
        <dbReference type="EMBL" id="KAJ7991158.1"/>
    </source>
</evidence>
<evidence type="ECO:0000313" key="2">
    <source>
        <dbReference type="Proteomes" id="UP001157502"/>
    </source>
</evidence>
<proteinExistence type="predicted"/>
<name>A0ACC2FIN9_DALPE</name>
<keyword evidence="2" id="KW-1185">Reference proteome</keyword>
<comment type="caution">
    <text evidence="1">The sequence shown here is derived from an EMBL/GenBank/DDBJ whole genome shotgun (WGS) entry which is preliminary data.</text>
</comment>
<reference evidence="1" key="1">
    <citation type="submission" date="2021-05" db="EMBL/GenBank/DDBJ databases">
        <authorList>
            <person name="Pan Q."/>
            <person name="Jouanno E."/>
            <person name="Zahm M."/>
            <person name="Klopp C."/>
            <person name="Cabau C."/>
            <person name="Louis A."/>
            <person name="Berthelot C."/>
            <person name="Parey E."/>
            <person name="Roest Crollius H."/>
            <person name="Montfort J."/>
            <person name="Robinson-Rechavi M."/>
            <person name="Bouchez O."/>
            <person name="Lampietro C."/>
            <person name="Lopez Roques C."/>
            <person name="Donnadieu C."/>
            <person name="Postlethwait J."/>
            <person name="Bobe J."/>
            <person name="Dillon D."/>
            <person name="Chandos A."/>
            <person name="von Hippel F."/>
            <person name="Guiguen Y."/>
        </authorList>
    </citation>
    <scope>NUCLEOTIDE SEQUENCE</scope>
    <source>
        <strain evidence="1">YG-Jan2019</strain>
    </source>
</reference>
<protein>
    <submittedName>
        <fullName evidence="1">Uncharacterized protein</fullName>
    </submittedName>
</protein>
<organism evidence="1 2">
    <name type="scientific">Dallia pectoralis</name>
    <name type="common">Alaska blackfish</name>
    <dbReference type="NCBI Taxonomy" id="75939"/>
    <lineage>
        <taxon>Eukaryota</taxon>
        <taxon>Metazoa</taxon>
        <taxon>Chordata</taxon>
        <taxon>Craniata</taxon>
        <taxon>Vertebrata</taxon>
        <taxon>Euteleostomi</taxon>
        <taxon>Actinopterygii</taxon>
        <taxon>Neopterygii</taxon>
        <taxon>Teleostei</taxon>
        <taxon>Protacanthopterygii</taxon>
        <taxon>Esociformes</taxon>
        <taxon>Umbridae</taxon>
        <taxon>Dallia</taxon>
    </lineage>
</organism>